<comment type="caution">
    <text evidence="2">The sequence shown here is derived from an EMBL/GenBank/DDBJ whole genome shotgun (WGS) entry which is preliminary data.</text>
</comment>
<dbReference type="EMBL" id="JBJUIK010000001">
    <property type="protein sequence ID" value="KAL3536794.1"/>
    <property type="molecule type" value="Genomic_DNA"/>
</dbReference>
<proteinExistence type="predicted"/>
<evidence type="ECO:0000256" key="1">
    <source>
        <dbReference type="SAM" id="Phobius"/>
    </source>
</evidence>
<keyword evidence="1" id="KW-1133">Transmembrane helix</keyword>
<evidence type="ECO:0000313" key="3">
    <source>
        <dbReference type="Proteomes" id="UP001630127"/>
    </source>
</evidence>
<feature type="transmembrane region" description="Helical" evidence="1">
    <location>
        <begin position="75"/>
        <end position="96"/>
    </location>
</feature>
<keyword evidence="1" id="KW-0472">Membrane</keyword>
<reference evidence="2 3" key="1">
    <citation type="submission" date="2024-11" db="EMBL/GenBank/DDBJ databases">
        <title>A near-complete genome assembly of Cinchona calisaya.</title>
        <authorList>
            <person name="Lian D.C."/>
            <person name="Zhao X.W."/>
            <person name="Wei L."/>
        </authorList>
    </citation>
    <scope>NUCLEOTIDE SEQUENCE [LARGE SCALE GENOMIC DNA]</scope>
    <source>
        <tissue evidence="2">Nenye</tissue>
    </source>
</reference>
<keyword evidence="3" id="KW-1185">Reference proteome</keyword>
<organism evidence="2 3">
    <name type="scientific">Cinchona calisaya</name>
    <dbReference type="NCBI Taxonomy" id="153742"/>
    <lineage>
        <taxon>Eukaryota</taxon>
        <taxon>Viridiplantae</taxon>
        <taxon>Streptophyta</taxon>
        <taxon>Embryophyta</taxon>
        <taxon>Tracheophyta</taxon>
        <taxon>Spermatophyta</taxon>
        <taxon>Magnoliopsida</taxon>
        <taxon>eudicotyledons</taxon>
        <taxon>Gunneridae</taxon>
        <taxon>Pentapetalae</taxon>
        <taxon>asterids</taxon>
        <taxon>lamiids</taxon>
        <taxon>Gentianales</taxon>
        <taxon>Rubiaceae</taxon>
        <taxon>Cinchonoideae</taxon>
        <taxon>Cinchoneae</taxon>
        <taxon>Cinchona</taxon>
    </lineage>
</organism>
<gene>
    <name evidence="2" type="ORF">ACH5RR_000160</name>
</gene>
<evidence type="ECO:0000313" key="2">
    <source>
        <dbReference type="EMBL" id="KAL3536794.1"/>
    </source>
</evidence>
<name>A0ABD3B0S3_9GENT</name>
<sequence>MHAASNPSENLLAKEMTATANEMPRIVLSSCVMSSTAESWDETAKVSEKSLKVLRVNRRCSSCYYLHSLVLSHSLYNSFLSLGLFWGLGGTAWKVLPGRER</sequence>
<keyword evidence="1" id="KW-0812">Transmembrane</keyword>
<accession>A0ABD3B0S3</accession>
<dbReference type="AlphaFoldDB" id="A0ABD3B0S3"/>
<dbReference type="Proteomes" id="UP001630127">
    <property type="component" value="Unassembled WGS sequence"/>
</dbReference>
<protein>
    <submittedName>
        <fullName evidence="2">Uncharacterized protein</fullName>
    </submittedName>
</protein>